<dbReference type="InterPro" id="IPR035163">
    <property type="entry name" value="Pom"/>
</dbReference>
<name>A0A1D7QIV3_9SPHI</name>
<keyword evidence="3" id="KW-1185">Reference proteome</keyword>
<reference evidence="2 3" key="1">
    <citation type="submission" date="2016-08" db="EMBL/GenBank/DDBJ databases">
        <authorList>
            <person name="Seilhamer J.J."/>
        </authorList>
    </citation>
    <scope>NUCLEOTIDE SEQUENCE [LARGE SCALE GENOMIC DNA]</scope>
    <source>
        <strain evidence="2 3">DX4</strain>
    </source>
</reference>
<organism evidence="2 3">
    <name type="scientific">Pedobacter steynii</name>
    <dbReference type="NCBI Taxonomy" id="430522"/>
    <lineage>
        <taxon>Bacteria</taxon>
        <taxon>Pseudomonadati</taxon>
        <taxon>Bacteroidota</taxon>
        <taxon>Sphingobacteriia</taxon>
        <taxon>Sphingobacteriales</taxon>
        <taxon>Sphingobacteriaceae</taxon>
        <taxon>Pedobacter</taxon>
    </lineage>
</organism>
<dbReference type="AlphaFoldDB" id="A0A1D7QIV3"/>
<proteinExistence type="predicted"/>
<dbReference type="OrthoDB" id="5566985at2"/>
<dbReference type="Gene3D" id="2.40.128.90">
    <property type="entry name" value="OMPT-like"/>
    <property type="match status" value="1"/>
</dbReference>
<evidence type="ECO:0000259" key="1">
    <source>
        <dbReference type="Pfam" id="PF17251"/>
    </source>
</evidence>
<accession>A0A1D7QIV3</accession>
<dbReference type="Pfam" id="PF17251">
    <property type="entry name" value="Pom"/>
    <property type="match status" value="1"/>
</dbReference>
<dbReference type="RefSeq" id="WP_069380271.1">
    <property type="nucleotide sequence ID" value="NZ_CP017141.1"/>
</dbReference>
<dbReference type="InterPro" id="IPR053724">
    <property type="entry name" value="OMP_A26_sf"/>
</dbReference>
<gene>
    <name evidence="2" type="ORF">BFS30_16325</name>
</gene>
<protein>
    <recommendedName>
        <fullName evidence="1">Protochlamydia outer membrane protein domain-containing protein</fullName>
    </recommendedName>
</protein>
<dbReference type="EMBL" id="CP017141">
    <property type="protein sequence ID" value="AOM78606.1"/>
    <property type="molecule type" value="Genomic_DNA"/>
</dbReference>
<sequence>MKRHLITFFFALCCFSVVGQPVHEHKKRWLIAFYSGYTSENFQWSIAGNSNGQNPNVLSEVKWAKLKGPGMGLDMELDVWSHIFVRAGYHLSFIRSGTATDNDYAADNRSQPTYHALLKSNEGNTYRYSAALAYDFKLHKIWIMVPYVGYAISKQSLSLKSFEEEKGEQKLNSSYESRWAGPVIGVDLDVAVGRRISLNAGFNYKQLNYTGSANWNLIDAFKHPLSFRHRAKGFENQTLLRLNLKINALFSAHIKAEYSYAETGIGVDQLFLADGQERESRFNGAIRTVRALGAGIIFSPK</sequence>
<evidence type="ECO:0000313" key="2">
    <source>
        <dbReference type="EMBL" id="AOM78606.1"/>
    </source>
</evidence>
<evidence type="ECO:0000313" key="3">
    <source>
        <dbReference type="Proteomes" id="UP000094313"/>
    </source>
</evidence>
<feature type="domain" description="Protochlamydia outer membrane protein" evidence="1">
    <location>
        <begin position="34"/>
        <end position="277"/>
    </location>
</feature>
<dbReference type="KEGG" id="psty:BFS30_16325"/>
<dbReference type="Proteomes" id="UP000094313">
    <property type="component" value="Chromosome"/>
</dbReference>